<sequence length="359" mass="41474">MKSHRTTMSHETVDFVQAPPASVLYLPYSICERRRKLENEKQKRLAKLASKMGKETRKPDPNLKDISKDRRELVFVIDNGWTMFEHWPILTFVVETLAMNAAGIDKSGIDLRFTVEGSRHNASDIVGENGRRVLKEKLRAAWPEHKPKPNATTDMTMILENIYKEWHRNRQPATTLYVFTDGKWSTESLTALRLVAKNPNSHHDIILNPPPLHKAIMAFAEQDRQQTGNRHFSIQFIRFGDNAPDTEHLQWLDDHLCESHKYRDIIDHCSWRATVDKIFKGSIEGFLDEKDTKEPPVLYNYKQLVETFDRFNRGEEDGPVEPHNATLSSPLMRAGTHRSVVSTSSPRTQQKRFSMFSSP</sequence>
<protein>
    <recommendedName>
        <fullName evidence="4">VWFA domain-containing protein</fullName>
    </recommendedName>
</protein>
<reference evidence="3" key="2">
    <citation type="journal article" date="2013" name="PLoS Genet.">
        <title>Comparative genome structure, secondary metabolite, and effector coding capacity across Cochliobolus pathogens.</title>
        <authorList>
            <person name="Condon B.J."/>
            <person name="Leng Y."/>
            <person name="Wu D."/>
            <person name="Bushley K.E."/>
            <person name="Ohm R.A."/>
            <person name="Otillar R."/>
            <person name="Martin J."/>
            <person name="Schackwitz W."/>
            <person name="Grimwood J."/>
            <person name="MohdZainudin N."/>
            <person name="Xue C."/>
            <person name="Wang R."/>
            <person name="Manning V.A."/>
            <person name="Dhillon B."/>
            <person name="Tu Z.J."/>
            <person name="Steffenson B.J."/>
            <person name="Salamov A."/>
            <person name="Sun H."/>
            <person name="Lowry S."/>
            <person name="LaButti K."/>
            <person name="Han J."/>
            <person name="Copeland A."/>
            <person name="Lindquist E."/>
            <person name="Barry K."/>
            <person name="Schmutz J."/>
            <person name="Baker S.E."/>
            <person name="Ciuffetti L.M."/>
            <person name="Grigoriev I.V."/>
            <person name="Zhong S."/>
            <person name="Turgeon B.G."/>
        </authorList>
    </citation>
    <scope>NUCLEOTIDE SEQUENCE [LARGE SCALE GENOMIC DNA]</scope>
    <source>
        <strain evidence="3">C5 / ATCC 48332 / race O</strain>
    </source>
</reference>
<feature type="region of interest" description="Disordered" evidence="1">
    <location>
        <begin position="313"/>
        <end position="359"/>
    </location>
</feature>
<reference evidence="2 3" key="1">
    <citation type="journal article" date="2012" name="PLoS Pathog.">
        <title>Diverse lifestyles and strategies of plant pathogenesis encoded in the genomes of eighteen Dothideomycetes fungi.</title>
        <authorList>
            <person name="Ohm R.A."/>
            <person name="Feau N."/>
            <person name="Henrissat B."/>
            <person name="Schoch C.L."/>
            <person name="Horwitz B.A."/>
            <person name="Barry K.W."/>
            <person name="Condon B.J."/>
            <person name="Copeland A.C."/>
            <person name="Dhillon B."/>
            <person name="Glaser F."/>
            <person name="Hesse C.N."/>
            <person name="Kosti I."/>
            <person name="LaButti K."/>
            <person name="Lindquist E.A."/>
            <person name="Lucas S."/>
            <person name="Salamov A.A."/>
            <person name="Bradshaw R.E."/>
            <person name="Ciuffetti L."/>
            <person name="Hamelin R.C."/>
            <person name="Kema G.H.J."/>
            <person name="Lawrence C."/>
            <person name="Scott J.A."/>
            <person name="Spatafora J.W."/>
            <person name="Turgeon B.G."/>
            <person name="de Wit P.J.G.M."/>
            <person name="Zhong S."/>
            <person name="Goodwin S.B."/>
            <person name="Grigoriev I.V."/>
        </authorList>
    </citation>
    <scope>NUCLEOTIDE SEQUENCE [LARGE SCALE GENOMIC DNA]</scope>
    <source>
        <strain evidence="3">C5 / ATCC 48332 / race O</strain>
    </source>
</reference>
<dbReference type="eggNOG" id="ENOG502SV8B">
    <property type="taxonomic scope" value="Eukaryota"/>
</dbReference>
<organism evidence="2 3">
    <name type="scientific">Cochliobolus heterostrophus (strain C5 / ATCC 48332 / race O)</name>
    <name type="common">Southern corn leaf blight fungus</name>
    <name type="synonym">Bipolaris maydis</name>
    <dbReference type="NCBI Taxonomy" id="701091"/>
    <lineage>
        <taxon>Eukaryota</taxon>
        <taxon>Fungi</taxon>
        <taxon>Dikarya</taxon>
        <taxon>Ascomycota</taxon>
        <taxon>Pezizomycotina</taxon>
        <taxon>Dothideomycetes</taxon>
        <taxon>Pleosporomycetidae</taxon>
        <taxon>Pleosporales</taxon>
        <taxon>Pleosporineae</taxon>
        <taxon>Pleosporaceae</taxon>
        <taxon>Bipolaris</taxon>
    </lineage>
</organism>
<evidence type="ECO:0000313" key="2">
    <source>
        <dbReference type="EMBL" id="EMD91908.1"/>
    </source>
</evidence>
<feature type="compositionally biased region" description="Polar residues" evidence="1">
    <location>
        <begin position="339"/>
        <end position="359"/>
    </location>
</feature>
<evidence type="ECO:0000313" key="3">
    <source>
        <dbReference type="Proteomes" id="UP000016936"/>
    </source>
</evidence>
<evidence type="ECO:0008006" key="4">
    <source>
        <dbReference type="Google" id="ProtNLM"/>
    </source>
</evidence>
<dbReference type="AlphaFoldDB" id="M2UVP6"/>
<proteinExistence type="predicted"/>
<dbReference type="HOGENOM" id="CLU_068275_0_0_1"/>
<dbReference type="STRING" id="701091.M2UVP6"/>
<dbReference type="OrthoDB" id="9992527at2759"/>
<gene>
    <name evidence="2" type="ORF">COCHEDRAFT_1173250</name>
</gene>
<evidence type="ECO:0000256" key="1">
    <source>
        <dbReference type="SAM" id="MobiDB-lite"/>
    </source>
</evidence>
<dbReference type="OMA" id="CESHKYR"/>
<keyword evidence="3" id="KW-1185">Reference proteome</keyword>
<dbReference type="EMBL" id="KB445575">
    <property type="protein sequence ID" value="EMD91908.1"/>
    <property type="molecule type" value="Genomic_DNA"/>
</dbReference>
<name>M2UVP6_COCH5</name>
<accession>M2UVP6</accession>
<dbReference type="Proteomes" id="UP000016936">
    <property type="component" value="Unassembled WGS sequence"/>
</dbReference>